<accession>A0A1W1YPD2</accession>
<dbReference type="AlphaFoldDB" id="A0A1W1YPD2"/>
<sequence length="65" mass="7067">MAARKTLNWFFLGRLTSSAIWIAGPTHSSSPFAPITAHKENTACAEPLAKVEADVALIQTESYTF</sequence>
<gene>
    <name evidence="1" type="ORF">SAMN04488500_10219</name>
</gene>
<dbReference type="Proteomes" id="UP000192738">
    <property type="component" value="Unassembled WGS sequence"/>
</dbReference>
<reference evidence="1 2" key="1">
    <citation type="submission" date="2017-04" db="EMBL/GenBank/DDBJ databases">
        <authorList>
            <person name="Afonso C.L."/>
            <person name="Miller P.J."/>
            <person name="Scott M.A."/>
            <person name="Spackman E."/>
            <person name="Goraichik I."/>
            <person name="Dimitrov K.M."/>
            <person name="Suarez D.L."/>
            <person name="Swayne D.E."/>
        </authorList>
    </citation>
    <scope>NUCLEOTIDE SEQUENCE [LARGE SCALE GENOMIC DNA]</scope>
    <source>
        <strain evidence="1 2">DSM 5090</strain>
    </source>
</reference>
<evidence type="ECO:0000313" key="2">
    <source>
        <dbReference type="Proteomes" id="UP000192738"/>
    </source>
</evidence>
<keyword evidence="2" id="KW-1185">Reference proteome</keyword>
<dbReference type="EMBL" id="FWXI01000002">
    <property type="protein sequence ID" value="SMC37598.1"/>
    <property type="molecule type" value="Genomic_DNA"/>
</dbReference>
<proteinExistence type="predicted"/>
<name>A0A1W1YPD2_9FIRM</name>
<evidence type="ECO:0000313" key="1">
    <source>
        <dbReference type="EMBL" id="SMC37598.1"/>
    </source>
</evidence>
<protein>
    <submittedName>
        <fullName evidence="1">Uncharacterized protein</fullName>
    </submittedName>
</protein>
<organism evidence="1 2">
    <name type="scientific">Sporomusa malonica</name>
    <dbReference type="NCBI Taxonomy" id="112901"/>
    <lineage>
        <taxon>Bacteria</taxon>
        <taxon>Bacillati</taxon>
        <taxon>Bacillota</taxon>
        <taxon>Negativicutes</taxon>
        <taxon>Selenomonadales</taxon>
        <taxon>Sporomusaceae</taxon>
        <taxon>Sporomusa</taxon>
    </lineage>
</organism>